<evidence type="ECO:0000313" key="1">
    <source>
        <dbReference type="EMBL" id="KTD72568.1"/>
    </source>
</evidence>
<dbReference type="EMBL" id="LNZA01000001">
    <property type="protein sequence ID" value="KTD72568.1"/>
    <property type="molecule type" value="Genomic_DNA"/>
</dbReference>
<dbReference type="AlphaFoldDB" id="A0A0W0ZU41"/>
<proteinExistence type="predicted"/>
<keyword evidence="2" id="KW-1185">Reference proteome</keyword>
<comment type="caution">
    <text evidence="1">The sequence shown here is derived from an EMBL/GenBank/DDBJ whole genome shotgun (WGS) entry which is preliminary data.</text>
</comment>
<organism evidence="1 2">
    <name type="scientific">Legionella tucsonensis</name>
    <dbReference type="NCBI Taxonomy" id="40335"/>
    <lineage>
        <taxon>Bacteria</taxon>
        <taxon>Pseudomonadati</taxon>
        <taxon>Pseudomonadota</taxon>
        <taxon>Gammaproteobacteria</taxon>
        <taxon>Legionellales</taxon>
        <taxon>Legionellaceae</taxon>
        <taxon>Legionella</taxon>
    </lineage>
</organism>
<accession>A0A0W0ZU41</accession>
<dbReference type="PATRIC" id="fig|40335.7.peg.431"/>
<dbReference type="STRING" id="40335.Ltuc_0415"/>
<name>A0A0W0ZU41_9GAMM</name>
<dbReference type="Proteomes" id="UP000054693">
    <property type="component" value="Unassembled WGS sequence"/>
</dbReference>
<protein>
    <submittedName>
        <fullName evidence="1">Uncharacterized protein</fullName>
    </submittedName>
</protein>
<evidence type="ECO:0000313" key="2">
    <source>
        <dbReference type="Proteomes" id="UP000054693"/>
    </source>
</evidence>
<sequence>MIVSGLPLILTATKSPGSGKTEGSITNTSLTLISGIILSSVIFKANASSELQLVRLYQMILEIHAQEKQFKKYLPLPKGFRQLSASME</sequence>
<gene>
    <name evidence="1" type="ORF">Ltuc_0415</name>
</gene>
<reference evidence="1 2" key="1">
    <citation type="submission" date="2015-11" db="EMBL/GenBank/DDBJ databases">
        <title>Genomic analysis of 38 Legionella species identifies large and diverse effector repertoires.</title>
        <authorList>
            <person name="Burstein D."/>
            <person name="Amaro F."/>
            <person name="Zusman T."/>
            <person name="Lifshitz Z."/>
            <person name="Cohen O."/>
            <person name="Gilbert J.A."/>
            <person name="Pupko T."/>
            <person name="Shuman H.A."/>
            <person name="Segal G."/>
        </authorList>
    </citation>
    <scope>NUCLEOTIDE SEQUENCE [LARGE SCALE GENOMIC DNA]</scope>
    <source>
        <strain evidence="1 2">ATCC 49180</strain>
    </source>
</reference>